<evidence type="ECO:0000313" key="2">
    <source>
        <dbReference type="Proteomes" id="UP000244184"/>
    </source>
</evidence>
<protein>
    <submittedName>
        <fullName evidence="1">Uncharacterized protein</fullName>
    </submittedName>
</protein>
<dbReference type="EMBL" id="PYHP01000007">
    <property type="protein sequence ID" value="PUA40796.1"/>
    <property type="molecule type" value="Genomic_DNA"/>
</dbReference>
<comment type="caution">
    <text evidence="1">The sequence shown here is derived from an EMBL/GenBank/DDBJ whole genome shotgun (WGS) entry which is preliminary data.</text>
</comment>
<sequence>MYIGSNPQHKLKAGQASGLFRIAQPAVAYRRGDRTEPFCMGRFTGVAIERFSESVGDPPSRRALRRHVISR</sequence>
<accession>A0A2T6G9H6</accession>
<proteinExistence type="predicted"/>
<reference evidence="1 2" key="1">
    <citation type="submission" date="2018-03" db="EMBL/GenBank/DDBJ databases">
        <title>Genome sequence of Paenibacillus elgii strain AC13 an antimicrobial compound producing bacteria.</title>
        <authorList>
            <person name="Kurokawa A.S."/>
            <person name="Araujo J.F."/>
            <person name="Costa R.A."/>
            <person name="Ortega D.B."/>
            <person name="Pires A.S."/>
            <person name="Pappas G.J.Jr."/>
            <person name="Franco O.L."/>
            <person name="Barreto C."/>
            <person name="Magalhaes B.S."/>
            <person name="Kruger R.H."/>
        </authorList>
    </citation>
    <scope>NUCLEOTIDE SEQUENCE [LARGE SCALE GENOMIC DNA]</scope>
    <source>
        <strain evidence="1 2">AC13</strain>
    </source>
</reference>
<gene>
    <name evidence="1" type="ORF">C8Z91_02920</name>
</gene>
<organism evidence="1 2">
    <name type="scientific">Paenibacillus elgii</name>
    <dbReference type="NCBI Taxonomy" id="189691"/>
    <lineage>
        <taxon>Bacteria</taxon>
        <taxon>Bacillati</taxon>
        <taxon>Bacillota</taxon>
        <taxon>Bacilli</taxon>
        <taxon>Bacillales</taxon>
        <taxon>Paenibacillaceae</taxon>
        <taxon>Paenibacillus</taxon>
    </lineage>
</organism>
<dbReference type="Proteomes" id="UP000244184">
    <property type="component" value="Unassembled WGS sequence"/>
</dbReference>
<name>A0A2T6G9H6_9BACL</name>
<evidence type="ECO:0000313" key="1">
    <source>
        <dbReference type="EMBL" id="PUA40796.1"/>
    </source>
</evidence>
<dbReference type="AlphaFoldDB" id="A0A2T6G9H6"/>